<feature type="compositionally biased region" description="Low complexity" evidence="6">
    <location>
        <begin position="76"/>
        <end position="100"/>
    </location>
</feature>
<keyword evidence="7" id="KW-0812">Transmembrane</keyword>
<keyword evidence="2" id="KW-0964">Secreted</keyword>
<keyword evidence="1" id="KW-0134">Cell wall</keyword>
<name>A0A0R2FKS8_9LACO</name>
<dbReference type="PROSITE" id="PS50847">
    <property type="entry name" value="GRAM_POS_ANCHORING"/>
    <property type="match status" value="1"/>
</dbReference>
<feature type="chain" id="PRO_5006417036" evidence="8">
    <location>
        <begin position="37"/>
        <end position="983"/>
    </location>
</feature>
<protein>
    <submittedName>
        <fullName evidence="10">Cell surface protein</fullName>
    </submittedName>
</protein>
<accession>A0A0R2FKS8</accession>
<keyword evidence="5" id="KW-0572">Peptidoglycan-anchor</keyword>
<dbReference type="Pfam" id="PF06458">
    <property type="entry name" value="MucBP"/>
    <property type="match status" value="4"/>
</dbReference>
<evidence type="ECO:0000313" key="11">
    <source>
        <dbReference type="Proteomes" id="UP000051442"/>
    </source>
</evidence>
<dbReference type="Gene3D" id="3.10.20.320">
    <property type="entry name" value="Putative peptidoglycan bound protein (lpxtg motif)"/>
    <property type="match status" value="4"/>
</dbReference>
<feature type="domain" description="Gram-positive cocci surface proteins LPxTG" evidence="9">
    <location>
        <begin position="948"/>
        <end position="983"/>
    </location>
</feature>
<sequence length="983" mass="103863">MGKNRAQHGKWLSTLTVCTAALGSLVLLSVPQMASAATTDTSSATTGAALTGAQPATTTDTGAAESNPETTQPAGTTNAEAQPAEEATNTPTTAESTTNTDQLKTTSADLQSAVDTAKTTGVVVTQNPTKTVTTTPDKLADTVSSVKADNDAQAQALADATATQVVNQKTYDDAKQAVQAGTLTITSGNQTKWPADQIIKLLVGNGDVMQANSDTDLMTGAQVSAVTDADKIAASDEAKVASLINLEEGHKLVSNWDKSQQIGTNQPTWTYENAFTDARTGRKVNVIETVTGFTQLNEAEVDNRIEAIDSNDIGFQPTNIENVTATLKYVYADTGEDATIDAILAFSDIDGEQGITVNNGYASALMGNLVDNIDGVFRATNNDGHPADDPDNQIWVLQKGVTETSYTFYVGLDKDDGKTASNIRPLQSVGGIAFATELPKKQDLVQEKATYTPTTIQVTTNYTVHYEGAGTETPADVTKTVTWTGNYDSDTDTYTWAPDNNAITAVTPIVNDYRAIVSTGWNLNSTSTDPANQTQTVTYYQVGKVANNPTTKLTVHYVDTEGNELQPNLTDDGTLGSTFTQTPAVIDGYRTTDSAVSGTYNGTTTDVTFTYVKDGVVANNPTAKLTVHYVDGDGNQLLPDDEPIMGALNTAFTQKPKQIEGYTTTDKLVNGHYTGTNMDLTFTYLKDGVPATNQDTTMTVHYVDSDGNPVAEDTTDNGTVGGDFTQTPKQVKGYTTADKTVTGTFKGNHMDLTFTYTKDGQVATNTTTGLIVHYVDEHGNELIPATSQGGQIGTGFTANAPEINGYTPMSQKTVTGKYQGNQMVLYFVYTPNPIETTTVTPIVKTTGTPTNTTTETATSTPTTPVTGTTTETPTSANGTAVAGDPTPTTPETTTNSQQNATSQASQGTNGQYHLITSTANAQHATWQYAKTQATGQRTTSSAAATAQLPQTSDQTGTTSTLLGLGLMSLFLGMFGITRRKRQG</sequence>
<evidence type="ECO:0000313" key="10">
    <source>
        <dbReference type="EMBL" id="KRN24973.1"/>
    </source>
</evidence>
<keyword evidence="7" id="KW-0472">Membrane</keyword>
<gene>
    <name evidence="10" type="ORF">FD14_GL000443</name>
</gene>
<dbReference type="Pfam" id="PF18652">
    <property type="entry name" value="Adhesin_P1_N"/>
    <property type="match status" value="1"/>
</dbReference>
<feature type="region of interest" description="Disordered" evidence="6">
    <location>
        <begin position="840"/>
        <end position="908"/>
    </location>
</feature>
<feature type="transmembrane region" description="Helical" evidence="7">
    <location>
        <begin position="959"/>
        <end position="977"/>
    </location>
</feature>
<dbReference type="InterPro" id="IPR019931">
    <property type="entry name" value="LPXTG_anchor"/>
</dbReference>
<feature type="region of interest" description="Disordered" evidence="6">
    <location>
        <begin position="39"/>
        <end position="106"/>
    </location>
</feature>
<dbReference type="InterPro" id="IPR041324">
    <property type="entry name" value="AgI/II_N"/>
</dbReference>
<dbReference type="EMBL" id="AYZM01000079">
    <property type="protein sequence ID" value="KRN24973.1"/>
    <property type="molecule type" value="Genomic_DNA"/>
</dbReference>
<evidence type="ECO:0000256" key="3">
    <source>
        <dbReference type="ARBA" id="ARBA00022729"/>
    </source>
</evidence>
<dbReference type="InterPro" id="IPR009459">
    <property type="entry name" value="MucBP_dom"/>
</dbReference>
<keyword evidence="4" id="KW-0677">Repeat</keyword>
<reference evidence="10 11" key="1">
    <citation type="journal article" date="2015" name="Genome Announc.">
        <title>Expanding the biotechnology potential of lactobacilli through comparative genomics of 213 strains and associated genera.</title>
        <authorList>
            <person name="Sun Z."/>
            <person name="Harris H.M."/>
            <person name="McCann A."/>
            <person name="Guo C."/>
            <person name="Argimon S."/>
            <person name="Zhang W."/>
            <person name="Yang X."/>
            <person name="Jeffery I.B."/>
            <person name="Cooney J.C."/>
            <person name="Kagawa T.F."/>
            <person name="Liu W."/>
            <person name="Song Y."/>
            <person name="Salvetti E."/>
            <person name="Wrobel A."/>
            <person name="Rasinkangas P."/>
            <person name="Parkhill J."/>
            <person name="Rea M.C."/>
            <person name="O'Sullivan O."/>
            <person name="Ritari J."/>
            <person name="Douillard F.P."/>
            <person name="Paul Ross R."/>
            <person name="Yang R."/>
            <person name="Briner A.E."/>
            <person name="Felis G.E."/>
            <person name="de Vos W.M."/>
            <person name="Barrangou R."/>
            <person name="Klaenhammer T.R."/>
            <person name="Caufield P.W."/>
            <person name="Cui Y."/>
            <person name="Zhang H."/>
            <person name="O'Toole P.W."/>
        </authorList>
    </citation>
    <scope>NUCLEOTIDE SEQUENCE [LARGE SCALE GENOMIC DNA]</scope>
    <source>
        <strain evidence="10 11">DSM 23365</strain>
    </source>
</reference>
<evidence type="ECO:0000256" key="5">
    <source>
        <dbReference type="ARBA" id="ARBA00023088"/>
    </source>
</evidence>
<evidence type="ECO:0000256" key="8">
    <source>
        <dbReference type="SAM" id="SignalP"/>
    </source>
</evidence>
<keyword evidence="7" id="KW-1133">Transmembrane helix</keyword>
<keyword evidence="11" id="KW-1185">Reference proteome</keyword>
<evidence type="ECO:0000256" key="6">
    <source>
        <dbReference type="SAM" id="MobiDB-lite"/>
    </source>
</evidence>
<feature type="compositionally biased region" description="Low complexity" evidence="6">
    <location>
        <begin position="840"/>
        <end position="906"/>
    </location>
</feature>
<dbReference type="PATRIC" id="fig|1423804.4.peg.480"/>
<feature type="signal peptide" evidence="8">
    <location>
        <begin position="1"/>
        <end position="36"/>
    </location>
</feature>
<organism evidence="10 11">
    <name type="scientific">Secundilactobacillus similis DSM 23365 = JCM 2765</name>
    <dbReference type="NCBI Taxonomy" id="1423804"/>
    <lineage>
        <taxon>Bacteria</taxon>
        <taxon>Bacillati</taxon>
        <taxon>Bacillota</taxon>
        <taxon>Bacilli</taxon>
        <taxon>Lactobacillales</taxon>
        <taxon>Lactobacillaceae</taxon>
        <taxon>Secundilactobacillus</taxon>
    </lineage>
</organism>
<evidence type="ECO:0000259" key="9">
    <source>
        <dbReference type="PROSITE" id="PS50847"/>
    </source>
</evidence>
<keyword evidence="3 8" id="KW-0732">Signal</keyword>
<feature type="compositionally biased region" description="Low complexity" evidence="6">
    <location>
        <begin position="39"/>
        <end position="59"/>
    </location>
</feature>
<dbReference type="AlphaFoldDB" id="A0A0R2FKS8"/>
<dbReference type="Proteomes" id="UP000051442">
    <property type="component" value="Unassembled WGS sequence"/>
</dbReference>
<evidence type="ECO:0000256" key="4">
    <source>
        <dbReference type="ARBA" id="ARBA00022737"/>
    </source>
</evidence>
<evidence type="ECO:0000256" key="2">
    <source>
        <dbReference type="ARBA" id="ARBA00022525"/>
    </source>
</evidence>
<evidence type="ECO:0000256" key="1">
    <source>
        <dbReference type="ARBA" id="ARBA00022512"/>
    </source>
</evidence>
<evidence type="ECO:0000256" key="7">
    <source>
        <dbReference type="SAM" id="Phobius"/>
    </source>
</evidence>
<dbReference type="NCBIfam" id="TIGR01167">
    <property type="entry name" value="LPXTG_anchor"/>
    <property type="match status" value="1"/>
</dbReference>
<comment type="caution">
    <text evidence="10">The sequence shown here is derived from an EMBL/GenBank/DDBJ whole genome shotgun (WGS) entry which is preliminary data.</text>
</comment>
<dbReference type="Pfam" id="PF00746">
    <property type="entry name" value="Gram_pos_anchor"/>
    <property type="match status" value="1"/>
</dbReference>
<dbReference type="STRING" id="1423804.FD14_GL000443"/>
<proteinExistence type="predicted"/>